<comment type="caution">
    <text evidence="6">The sequence shown here is derived from an EMBL/GenBank/DDBJ whole genome shotgun (WGS) entry which is preliminary data.</text>
</comment>
<keyword evidence="7" id="KW-1185">Reference proteome</keyword>
<keyword evidence="2" id="KW-0378">Hydrolase</keyword>
<gene>
    <name evidence="6" type="ORF">ODALV1_LOCUS8423</name>
</gene>
<evidence type="ECO:0000256" key="4">
    <source>
        <dbReference type="ARBA" id="ARBA00022840"/>
    </source>
</evidence>
<evidence type="ECO:0000256" key="1">
    <source>
        <dbReference type="ARBA" id="ARBA00022741"/>
    </source>
</evidence>
<evidence type="ECO:0000313" key="7">
    <source>
        <dbReference type="Proteomes" id="UP001642540"/>
    </source>
</evidence>
<reference evidence="6 7" key="1">
    <citation type="submission" date="2024-08" db="EMBL/GenBank/DDBJ databases">
        <authorList>
            <person name="Cucini C."/>
            <person name="Frati F."/>
        </authorList>
    </citation>
    <scope>NUCLEOTIDE SEQUENCE [LARGE SCALE GENOMIC DNA]</scope>
</reference>
<keyword evidence="4" id="KW-0067">ATP-binding</keyword>
<dbReference type="PANTHER" id="PTHR43788:SF8">
    <property type="entry name" value="DNA-BINDING PROTEIN SMUBP-2"/>
    <property type="match status" value="1"/>
</dbReference>
<evidence type="ECO:0000256" key="2">
    <source>
        <dbReference type="ARBA" id="ARBA00022801"/>
    </source>
</evidence>
<dbReference type="SUPFAM" id="SSF52540">
    <property type="entry name" value="P-loop containing nucleoside triphosphate hydrolases"/>
    <property type="match status" value="1"/>
</dbReference>
<sequence length="250" mass="28673">MLRTQYRLPDPCATVVSHFMYDGQVVSAASVLSRNYSNNIILKQFPELGACNMAWYTYGEFGESKEKSEHSKYNLIEVDITIHLVQQLETLNWDPKSICIIAMYERQTAILKQRFSQLGGFFNNLNVLTVDASQGKEFSVVILNWVRSNKGHNLGFLRCKRRMNVSISRQKNYLLLVGHLPTLYGSKLPDFLQLIGLQHNQQIRVKEFSYSTTNCQIEPHNSYNPIAQYLQSHGMQIKEALDHLSRPAAV</sequence>
<evidence type="ECO:0000259" key="5">
    <source>
        <dbReference type="Pfam" id="PF13087"/>
    </source>
</evidence>
<dbReference type="InterPro" id="IPR041679">
    <property type="entry name" value="DNA2/NAM7-like_C"/>
</dbReference>
<evidence type="ECO:0000256" key="3">
    <source>
        <dbReference type="ARBA" id="ARBA00022806"/>
    </source>
</evidence>
<dbReference type="Proteomes" id="UP001642540">
    <property type="component" value="Unassembled WGS sequence"/>
</dbReference>
<dbReference type="CDD" id="cd18808">
    <property type="entry name" value="SF1_C_Upf1"/>
    <property type="match status" value="1"/>
</dbReference>
<dbReference type="Gene3D" id="3.40.50.300">
    <property type="entry name" value="P-loop containing nucleotide triphosphate hydrolases"/>
    <property type="match status" value="1"/>
</dbReference>
<dbReference type="PANTHER" id="PTHR43788">
    <property type="entry name" value="DNA2/NAM7 HELICASE FAMILY MEMBER"/>
    <property type="match status" value="1"/>
</dbReference>
<keyword evidence="1" id="KW-0547">Nucleotide-binding</keyword>
<dbReference type="InterPro" id="IPR050534">
    <property type="entry name" value="Coronavir_polyprotein_1ab"/>
</dbReference>
<dbReference type="InterPro" id="IPR047187">
    <property type="entry name" value="SF1_C_Upf1"/>
</dbReference>
<feature type="domain" description="DNA2/NAM7 helicase-like C-terminal" evidence="5">
    <location>
        <begin position="1"/>
        <end position="179"/>
    </location>
</feature>
<keyword evidence="3" id="KW-0347">Helicase</keyword>
<dbReference type="EMBL" id="CAXLJM020000026">
    <property type="protein sequence ID" value="CAL8093146.1"/>
    <property type="molecule type" value="Genomic_DNA"/>
</dbReference>
<evidence type="ECO:0000313" key="6">
    <source>
        <dbReference type="EMBL" id="CAL8093146.1"/>
    </source>
</evidence>
<organism evidence="6 7">
    <name type="scientific">Orchesella dallaii</name>
    <dbReference type="NCBI Taxonomy" id="48710"/>
    <lineage>
        <taxon>Eukaryota</taxon>
        <taxon>Metazoa</taxon>
        <taxon>Ecdysozoa</taxon>
        <taxon>Arthropoda</taxon>
        <taxon>Hexapoda</taxon>
        <taxon>Collembola</taxon>
        <taxon>Entomobryomorpha</taxon>
        <taxon>Entomobryoidea</taxon>
        <taxon>Orchesellidae</taxon>
        <taxon>Orchesellinae</taxon>
        <taxon>Orchesella</taxon>
    </lineage>
</organism>
<dbReference type="InterPro" id="IPR027417">
    <property type="entry name" value="P-loop_NTPase"/>
</dbReference>
<protein>
    <recommendedName>
        <fullName evidence="5">DNA2/NAM7 helicase-like C-terminal domain-containing protein</fullName>
    </recommendedName>
</protein>
<proteinExistence type="predicted"/>
<accession>A0ABP1QCG8</accession>
<dbReference type="Pfam" id="PF13087">
    <property type="entry name" value="AAA_12"/>
    <property type="match status" value="1"/>
</dbReference>
<name>A0ABP1QCG8_9HEXA</name>